<gene>
    <name evidence="1" type="ORF">J2Z48_001785</name>
</gene>
<dbReference type="Proteomes" id="UP001238450">
    <property type="component" value="Unassembled WGS sequence"/>
</dbReference>
<dbReference type="AlphaFoldDB" id="A0AAJ1WQJ3"/>
<comment type="caution">
    <text evidence="1">The sequence shown here is derived from an EMBL/GenBank/DDBJ whole genome shotgun (WGS) entry which is preliminary data.</text>
</comment>
<keyword evidence="2" id="KW-1185">Reference proteome</keyword>
<proteinExistence type="predicted"/>
<organism evidence="1 2">
    <name type="scientific">Croceifilum oryzae</name>
    <dbReference type="NCBI Taxonomy" id="1553429"/>
    <lineage>
        <taxon>Bacteria</taxon>
        <taxon>Bacillati</taxon>
        <taxon>Bacillota</taxon>
        <taxon>Bacilli</taxon>
        <taxon>Bacillales</taxon>
        <taxon>Thermoactinomycetaceae</taxon>
        <taxon>Croceifilum</taxon>
    </lineage>
</organism>
<evidence type="ECO:0000313" key="2">
    <source>
        <dbReference type="Proteomes" id="UP001238450"/>
    </source>
</evidence>
<dbReference type="EMBL" id="JAUSUV010000007">
    <property type="protein sequence ID" value="MDQ0417612.1"/>
    <property type="molecule type" value="Genomic_DNA"/>
</dbReference>
<dbReference type="RefSeq" id="WP_307252761.1">
    <property type="nucleotide sequence ID" value="NZ_JAUSUV010000007.1"/>
</dbReference>
<protein>
    <submittedName>
        <fullName evidence="1">Uncharacterized protein</fullName>
    </submittedName>
</protein>
<reference evidence="1 2" key="1">
    <citation type="submission" date="2023-07" db="EMBL/GenBank/DDBJ databases">
        <title>Genomic Encyclopedia of Type Strains, Phase IV (KMG-IV): sequencing the most valuable type-strain genomes for metagenomic binning, comparative biology and taxonomic classification.</title>
        <authorList>
            <person name="Goeker M."/>
        </authorList>
    </citation>
    <scope>NUCLEOTIDE SEQUENCE [LARGE SCALE GENOMIC DNA]</scope>
    <source>
        <strain evidence="1 2">DSM 46876</strain>
    </source>
</reference>
<sequence>MKYMTDTSGRQVLTFTYTSKNQLQYIDDLVGGRTALTYRKLLRLIKKKTGLFRAHFCECLQLMINKYYFLYYNNFIMYD</sequence>
<evidence type="ECO:0000313" key="1">
    <source>
        <dbReference type="EMBL" id="MDQ0417612.1"/>
    </source>
</evidence>
<name>A0AAJ1WQJ3_9BACL</name>
<accession>A0AAJ1WQJ3</accession>